<gene>
    <name evidence="2" type="ORF">DY048_04245</name>
</gene>
<feature type="transmembrane region" description="Helical" evidence="1">
    <location>
        <begin position="31"/>
        <end position="50"/>
    </location>
</feature>
<feature type="transmembrane region" description="Helical" evidence="1">
    <location>
        <begin position="7"/>
        <end position="25"/>
    </location>
</feature>
<protein>
    <submittedName>
        <fullName evidence="2">Uncharacterized protein</fullName>
    </submittedName>
</protein>
<organism evidence="2 3">
    <name type="scientific">Apilactobacillus timberlakei</name>
    <dbReference type="NCBI Taxonomy" id="2008380"/>
    <lineage>
        <taxon>Bacteria</taxon>
        <taxon>Bacillati</taxon>
        <taxon>Bacillota</taxon>
        <taxon>Bacilli</taxon>
        <taxon>Lactobacillales</taxon>
        <taxon>Lactobacillaceae</taxon>
        <taxon>Apilactobacillus</taxon>
    </lineage>
</organism>
<feature type="transmembrane region" description="Helical" evidence="1">
    <location>
        <begin position="71"/>
        <end position="91"/>
    </location>
</feature>
<evidence type="ECO:0000313" key="2">
    <source>
        <dbReference type="EMBL" id="TPR14162.1"/>
    </source>
</evidence>
<reference evidence="2 3" key="1">
    <citation type="submission" date="2018-08" db="EMBL/GenBank/DDBJ databases">
        <title>Comparative genomics of wild bee and flower associated Lactobacillus reveals potential adaptation to the bee host.</title>
        <authorList>
            <person name="Vuong H.Q."/>
            <person name="Mcfrederick Q.S."/>
        </authorList>
    </citation>
    <scope>NUCLEOTIDE SEQUENCE [LARGE SCALE GENOMIC DNA]</scope>
    <source>
        <strain evidence="2 3">HV_04</strain>
    </source>
</reference>
<keyword evidence="1" id="KW-0472">Membrane</keyword>
<evidence type="ECO:0000256" key="1">
    <source>
        <dbReference type="SAM" id="Phobius"/>
    </source>
</evidence>
<accession>A0ABY2YSK9</accession>
<dbReference type="EMBL" id="QUAM01000003">
    <property type="protein sequence ID" value="TPR14162.1"/>
    <property type="molecule type" value="Genomic_DNA"/>
</dbReference>
<keyword evidence="1" id="KW-0812">Transmembrane</keyword>
<sequence length="116" mass="14123">MKILWHNFLIKMIVIIYFLIMLTAWQISFMVSLIVASVLILLFLICFKLFPNFKLWKINIDNKMLYKQHHIMIPVFIIIFYFIFAFISIKFWNINSILYLFIILSVTNFIYSIEKK</sequence>
<keyword evidence="3" id="KW-1185">Reference proteome</keyword>
<keyword evidence="1" id="KW-1133">Transmembrane helix</keyword>
<evidence type="ECO:0000313" key="3">
    <source>
        <dbReference type="Proteomes" id="UP000767392"/>
    </source>
</evidence>
<comment type="caution">
    <text evidence="2">The sequence shown here is derived from an EMBL/GenBank/DDBJ whole genome shotgun (WGS) entry which is preliminary data.</text>
</comment>
<proteinExistence type="predicted"/>
<feature type="transmembrane region" description="Helical" evidence="1">
    <location>
        <begin position="97"/>
        <end position="113"/>
    </location>
</feature>
<dbReference type="Proteomes" id="UP000767392">
    <property type="component" value="Unassembled WGS sequence"/>
</dbReference>
<name>A0ABY2YSK9_9LACO</name>